<dbReference type="Gene3D" id="6.10.250.690">
    <property type="match status" value="1"/>
</dbReference>
<evidence type="ECO:0000256" key="2">
    <source>
        <dbReference type="ARBA" id="ARBA00023012"/>
    </source>
</evidence>
<proteinExistence type="predicted"/>
<dbReference type="InterPro" id="IPR001867">
    <property type="entry name" value="OmpR/PhoB-type_DNA-bd"/>
</dbReference>
<dbReference type="Gene3D" id="3.40.50.2300">
    <property type="match status" value="1"/>
</dbReference>
<dbReference type="OrthoDB" id="272875at2"/>
<dbReference type="PANTHER" id="PTHR48111:SF22">
    <property type="entry name" value="REGULATOR OF RPOS"/>
    <property type="match status" value="1"/>
</dbReference>
<dbReference type="PANTHER" id="PTHR48111">
    <property type="entry name" value="REGULATOR OF RPOS"/>
    <property type="match status" value="1"/>
</dbReference>
<keyword evidence="2" id="KW-0902">Two-component regulatory system</keyword>
<dbReference type="GO" id="GO:0032993">
    <property type="term" value="C:protein-DNA complex"/>
    <property type="evidence" value="ECO:0007669"/>
    <property type="project" value="TreeGrafter"/>
</dbReference>
<organism evidence="10 11">
    <name type="scientific">Blastopirellula marina</name>
    <dbReference type="NCBI Taxonomy" id="124"/>
    <lineage>
        <taxon>Bacteria</taxon>
        <taxon>Pseudomonadati</taxon>
        <taxon>Planctomycetota</taxon>
        <taxon>Planctomycetia</taxon>
        <taxon>Pirellulales</taxon>
        <taxon>Pirellulaceae</taxon>
        <taxon>Blastopirellula</taxon>
    </lineage>
</organism>
<dbReference type="GO" id="GO:0005829">
    <property type="term" value="C:cytosol"/>
    <property type="evidence" value="ECO:0007669"/>
    <property type="project" value="TreeGrafter"/>
</dbReference>
<evidence type="ECO:0000256" key="6">
    <source>
        <dbReference type="PROSITE-ProRule" id="PRU00169"/>
    </source>
</evidence>
<evidence type="ECO:0000256" key="4">
    <source>
        <dbReference type="ARBA" id="ARBA00023125"/>
    </source>
</evidence>
<evidence type="ECO:0000256" key="3">
    <source>
        <dbReference type="ARBA" id="ARBA00023015"/>
    </source>
</evidence>
<evidence type="ECO:0000256" key="5">
    <source>
        <dbReference type="ARBA" id="ARBA00023163"/>
    </source>
</evidence>
<dbReference type="Gene3D" id="1.10.10.10">
    <property type="entry name" value="Winged helix-like DNA-binding domain superfamily/Winged helix DNA-binding domain"/>
    <property type="match status" value="1"/>
</dbReference>
<evidence type="ECO:0000313" key="10">
    <source>
        <dbReference type="EMBL" id="PQO28470.1"/>
    </source>
</evidence>
<dbReference type="Proteomes" id="UP000238322">
    <property type="component" value="Unassembled WGS sequence"/>
</dbReference>
<dbReference type="Pfam" id="PF00486">
    <property type="entry name" value="Trans_reg_C"/>
    <property type="match status" value="1"/>
</dbReference>
<dbReference type="InterPro" id="IPR039420">
    <property type="entry name" value="WalR-like"/>
</dbReference>
<dbReference type="InterPro" id="IPR001789">
    <property type="entry name" value="Sig_transdc_resp-reg_receiver"/>
</dbReference>
<evidence type="ECO:0000259" key="9">
    <source>
        <dbReference type="PROSITE" id="PS51755"/>
    </source>
</evidence>
<feature type="DNA-binding region" description="OmpR/PhoB-type" evidence="7">
    <location>
        <begin position="124"/>
        <end position="222"/>
    </location>
</feature>
<dbReference type="SUPFAM" id="SSF52172">
    <property type="entry name" value="CheY-like"/>
    <property type="match status" value="1"/>
</dbReference>
<dbReference type="PROSITE" id="PS50110">
    <property type="entry name" value="RESPONSE_REGULATORY"/>
    <property type="match status" value="1"/>
</dbReference>
<comment type="caution">
    <text evidence="10">The sequence shown here is derived from an EMBL/GenBank/DDBJ whole genome shotgun (WGS) entry which is preliminary data.</text>
</comment>
<dbReference type="InterPro" id="IPR036388">
    <property type="entry name" value="WH-like_DNA-bd_sf"/>
</dbReference>
<dbReference type="SMART" id="SM00862">
    <property type="entry name" value="Trans_reg_C"/>
    <property type="match status" value="1"/>
</dbReference>
<dbReference type="GO" id="GO:0000976">
    <property type="term" value="F:transcription cis-regulatory region binding"/>
    <property type="evidence" value="ECO:0007669"/>
    <property type="project" value="TreeGrafter"/>
</dbReference>
<protein>
    <submittedName>
        <fullName evidence="10">DNA-binding response regulator</fullName>
    </submittedName>
</protein>
<dbReference type="RefSeq" id="WP_105333139.1">
    <property type="nucleotide sequence ID" value="NZ_PUHY01000016.1"/>
</dbReference>
<dbReference type="CDD" id="cd00383">
    <property type="entry name" value="trans_reg_C"/>
    <property type="match status" value="1"/>
</dbReference>
<reference evidence="10 11" key="1">
    <citation type="submission" date="2018-02" db="EMBL/GenBank/DDBJ databases">
        <title>Comparative genomes isolates from brazilian mangrove.</title>
        <authorList>
            <person name="Araujo J.E."/>
            <person name="Taketani R.G."/>
            <person name="Silva M.C.P."/>
            <person name="Loureco M.V."/>
            <person name="Andreote F.D."/>
        </authorList>
    </citation>
    <scope>NUCLEOTIDE SEQUENCE [LARGE SCALE GENOMIC DNA]</scope>
    <source>
        <strain evidence="10 11">Hex-1 MGV</strain>
    </source>
</reference>
<sequence length="225" mass="25342">MSLILVVEDEPRLLTSIVRTLQESGYATLQAETLSEATRNLSEEVDLVLLDLMLPDGSGIDWMTRLRDKDDATPVLVLTARDAVEDRVVGLDAGADDYLVKPFAWDELLARIRVILRRGTRLDSTQLAFGPITVDLINRRAQRSGVPLNLQNRQLEILIYLMKHGDQVVTREMLARDVWNEPTTTWTNVIQVHINHLRKELEANGQSPILHTVRGQGYVLGDVPC</sequence>
<keyword evidence="3" id="KW-0805">Transcription regulation</keyword>
<evidence type="ECO:0000259" key="8">
    <source>
        <dbReference type="PROSITE" id="PS50110"/>
    </source>
</evidence>
<feature type="domain" description="Response regulatory" evidence="8">
    <location>
        <begin position="3"/>
        <end position="116"/>
    </location>
</feature>
<dbReference type="GO" id="GO:0006355">
    <property type="term" value="P:regulation of DNA-templated transcription"/>
    <property type="evidence" value="ECO:0007669"/>
    <property type="project" value="InterPro"/>
</dbReference>
<dbReference type="Pfam" id="PF00072">
    <property type="entry name" value="Response_reg"/>
    <property type="match status" value="1"/>
</dbReference>
<evidence type="ECO:0000256" key="1">
    <source>
        <dbReference type="ARBA" id="ARBA00022553"/>
    </source>
</evidence>
<dbReference type="EMBL" id="PUHY01000016">
    <property type="protein sequence ID" value="PQO28470.1"/>
    <property type="molecule type" value="Genomic_DNA"/>
</dbReference>
<dbReference type="PROSITE" id="PS51755">
    <property type="entry name" value="OMPR_PHOB"/>
    <property type="match status" value="1"/>
</dbReference>
<dbReference type="InterPro" id="IPR011006">
    <property type="entry name" value="CheY-like_superfamily"/>
</dbReference>
<dbReference type="GO" id="GO:0000156">
    <property type="term" value="F:phosphorelay response regulator activity"/>
    <property type="evidence" value="ECO:0007669"/>
    <property type="project" value="TreeGrafter"/>
</dbReference>
<keyword evidence="5" id="KW-0804">Transcription</keyword>
<dbReference type="AlphaFoldDB" id="A0A2S8F8L4"/>
<evidence type="ECO:0000256" key="7">
    <source>
        <dbReference type="PROSITE-ProRule" id="PRU01091"/>
    </source>
</evidence>
<name>A0A2S8F8L4_9BACT</name>
<gene>
    <name evidence="10" type="ORF">C5Y83_28075</name>
</gene>
<feature type="modified residue" description="4-aspartylphosphate" evidence="6">
    <location>
        <position position="51"/>
    </location>
</feature>
<evidence type="ECO:0000313" key="11">
    <source>
        <dbReference type="Proteomes" id="UP000238322"/>
    </source>
</evidence>
<feature type="domain" description="OmpR/PhoB-type" evidence="9">
    <location>
        <begin position="124"/>
        <end position="222"/>
    </location>
</feature>
<keyword evidence="1 6" id="KW-0597">Phosphoprotein</keyword>
<keyword evidence="4 7" id="KW-0238">DNA-binding</keyword>
<accession>A0A2S8F8L4</accession>
<dbReference type="SMART" id="SM00448">
    <property type="entry name" value="REC"/>
    <property type="match status" value="1"/>
</dbReference>